<proteinExistence type="predicted"/>
<name>A0ABS6RX76_9BACT</name>
<organism evidence="1 2">
    <name type="scientific">Candidatus Magnetobacterium casense</name>
    <dbReference type="NCBI Taxonomy" id="1455061"/>
    <lineage>
        <taxon>Bacteria</taxon>
        <taxon>Pseudomonadati</taxon>
        <taxon>Nitrospirota</taxon>
        <taxon>Thermodesulfovibrionia</taxon>
        <taxon>Thermodesulfovibrionales</taxon>
        <taxon>Candidatus Magnetobacteriaceae</taxon>
        <taxon>Candidatus Magnetobacterium</taxon>
    </lineage>
</organism>
<dbReference type="Proteomes" id="UP001196980">
    <property type="component" value="Unassembled WGS sequence"/>
</dbReference>
<evidence type="ECO:0000313" key="2">
    <source>
        <dbReference type="Proteomes" id="UP001196980"/>
    </source>
</evidence>
<gene>
    <name evidence="1" type="ORF">HWQ67_06540</name>
</gene>
<reference evidence="1 2" key="1">
    <citation type="journal article" date="2020" name="J Geophys Res Biogeosci">
        <title>Magnetotaxis as an Adaptation to Enable Bacterial Shuttling of Microbial Sulfur and Sulfur Cycling Across Aquatic Oxic#Anoxic Interfaces.</title>
        <authorList>
            <person name="Li J."/>
            <person name="Liu P."/>
            <person name="Wang J."/>
            <person name="Roberts A.P."/>
            <person name="Pan Y."/>
        </authorList>
    </citation>
    <scope>NUCLEOTIDE SEQUENCE [LARGE SCALE GENOMIC DNA]</scope>
    <source>
        <strain evidence="1 2">MYR-1_YQ</strain>
    </source>
</reference>
<evidence type="ECO:0008006" key="3">
    <source>
        <dbReference type="Google" id="ProtNLM"/>
    </source>
</evidence>
<sequence>MSLKMKERQAITKVLAKRYKTANKKQKKVILNEFIDLTEYGRCYASYLLRTHGKQTISSKALPVNKSDIPHTPFQKKEFT</sequence>
<accession>A0ABS6RX76</accession>
<comment type="caution">
    <text evidence="1">The sequence shown here is derived from an EMBL/GenBank/DDBJ whole genome shotgun (WGS) entry which is preliminary data.</text>
</comment>
<dbReference type="RefSeq" id="WP_218251868.1">
    <property type="nucleotide sequence ID" value="NZ_JABXWD010000085.1"/>
</dbReference>
<keyword evidence="2" id="KW-1185">Reference proteome</keyword>
<dbReference type="EMBL" id="JABXWD010000085">
    <property type="protein sequence ID" value="MBV6341239.1"/>
    <property type="molecule type" value="Genomic_DNA"/>
</dbReference>
<evidence type="ECO:0000313" key="1">
    <source>
        <dbReference type="EMBL" id="MBV6341239.1"/>
    </source>
</evidence>
<protein>
    <recommendedName>
        <fullName evidence="3">Transposase</fullName>
    </recommendedName>
</protein>